<evidence type="ECO:0000313" key="4">
    <source>
        <dbReference type="Proteomes" id="UP000321533"/>
    </source>
</evidence>
<accession>A0A5B8VD24</accession>
<dbReference type="InterPro" id="IPR050282">
    <property type="entry name" value="Cycloisomerase_2"/>
</dbReference>
<keyword evidence="2" id="KW-0119">Carbohydrate metabolism</keyword>
<dbReference type="SUPFAM" id="SSF63829">
    <property type="entry name" value="Calcium-dependent phosphotriesterase"/>
    <property type="match status" value="1"/>
</dbReference>
<name>A0A5B8VD24_9BACT</name>
<dbReference type="KEGG" id="pgin:FRZ67_16840"/>
<sequence>MKKTQALTAIAMSMLLFSACKKENELSKVQGVVSTSLQDMISEHGANPDEAIFAANAAGTGGGHLYTQSNAAEQNTIWVFSQSADGMLTKQQEVNSGGAGYGAGLGSQGALILNETHSLLFAVNAGDNTVSSFSVAADGNLTLKHTAASGGAKPNSVAVHGNILYVLNTGSSSICGFAIGSDGELTKIEGSWHALSDTAVDAPQISFEPTGQALYVTEKATNKIDRFTLNPNGAVASADFMPSTGETPFGFDYARNKKFLVVSNAVMGLADAGSCTSYSLSANGMLNDRNGAVANNQGAPCWVGTTKHGTFAYVANTGNGTLSSYYISETGNLYLINAAAGAAGLSTIDVIVSSDNRYTYAIGAASHTLEGFERKPFGQLNHIGTVSSLPDFAAGLAVY</sequence>
<dbReference type="PANTHER" id="PTHR30344:SF1">
    <property type="entry name" value="6-PHOSPHOGLUCONOLACTONASE"/>
    <property type="match status" value="1"/>
</dbReference>
<gene>
    <name evidence="3" type="ORF">FRZ67_16840</name>
</gene>
<evidence type="ECO:0000256" key="2">
    <source>
        <dbReference type="ARBA" id="ARBA00022526"/>
    </source>
</evidence>
<comment type="similarity">
    <text evidence="1">Belongs to the cycloisomerase 2 family.</text>
</comment>
<organism evidence="3 4">
    <name type="scientific">Panacibacter ginsenosidivorans</name>
    <dbReference type="NCBI Taxonomy" id="1813871"/>
    <lineage>
        <taxon>Bacteria</taxon>
        <taxon>Pseudomonadati</taxon>
        <taxon>Bacteroidota</taxon>
        <taxon>Chitinophagia</taxon>
        <taxon>Chitinophagales</taxon>
        <taxon>Chitinophagaceae</taxon>
        <taxon>Panacibacter</taxon>
    </lineage>
</organism>
<dbReference type="GO" id="GO:0017057">
    <property type="term" value="F:6-phosphogluconolactonase activity"/>
    <property type="evidence" value="ECO:0007669"/>
    <property type="project" value="TreeGrafter"/>
</dbReference>
<evidence type="ECO:0000256" key="1">
    <source>
        <dbReference type="ARBA" id="ARBA00005564"/>
    </source>
</evidence>
<dbReference type="PANTHER" id="PTHR30344">
    <property type="entry name" value="6-PHOSPHOGLUCONOLACTONASE-RELATED"/>
    <property type="match status" value="1"/>
</dbReference>
<dbReference type="Gene3D" id="2.130.10.10">
    <property type="entry name" value="YVTN repeat-like/Quinoprotein amine dehydrogenase"/>
    <property type="match status" value="3"/>
</dbReference>
<dbReference type="InterPro" id="IPR019405">
    <property type="entry name" value="Lactonase_7-beta_prop"/>
</dbReference>
<protein>
    <submittedName>
        <fullName evidence="3">Lactonase family protein</fullName>
    </submittedName>
</protein>
<evidence type="ECO:0000313" key="3">
    <source>
        <dbReference type="EMBL" id="QEC68893.1"/>
    </source>
</evidence>
<dbReference type="Pfam" id="PF10282">
    <property type="entry name" value="Lactonase"/>
    <property type="match status" value="2"/>
</dbReference>
<proteinExistence type="inferred from homology"/>
<dbReference type="InterPro" id="IPR015943">
    <property type="entry name" value="WD40/YVTN_repeat-like_dom_sf"/>
</dbReference>
<dbReference type="PROSITE" id="PS51257">
    <property type="entry name" value="PROKAR_LIPOPROTEIN"/>
    <property type="match status" value="1"/>
</dbReference>
<reference evidence="3 4" key="1">
    <citation type="journal article" date="2016" name="Int. J. Syst. Evol. Microbiol.">
        <title>Panacibacter ginsenosidivorans gen. nov., sp. nov., with ginsenoside converting activity isolated from soil of a ginseng field.</title>
        <authorList>
            <person name="Siddiqi M.Z."/>
            <person name="Muhammad Shafi S."/>
            <person name="Choi K.D."/>
            <person name="Im W.T."/>
        </authorList>
    </citation>
    <scope>NUCLEOTIDE SEQUENCE [LARGE SCALE GENOMIC DNA]</scope>
    <source>
        <strain evidence="3 4">Gsoil1550</strain>
    </source>
</reference>
<dbReference type="RefSeq" id="WP_147191385.1">
    <property type="nucleotide sequence ID" value="NZ_CP042435.1"/>
</dbReference>
<dbReference type="Proteomes" id="UP000321533">
    <property type="component" value="Chromosome"/>
</dbReference>
<keyword evidence="2" id="KW-0313">Glucose metabolism</keyword>
<dbReference type="OrthoDB" id="7057563at2"/>
<dbReference type="SUPFAM" id="SSF63825">
    <property type="entry name" value="YWTD domain"/>
    <property type="match status" value="1"/>
</dbReference>
<dbReference type="GO" id="GO:0006006">
    <property type="term" value="P:glucose metabolic process"/>
    <property type="evidence" value="ECO:0007669"/>
    <property type="project" value="UniProtKB-KW"/>
</dbReference>
<keyword evidence="4" id="KW-1185">Reference proteome</keyword>
<dbReference type="AlphaFoldDB" id="A0A5B8VD24"/>
<dbReference type="EMBL" id="CP042435">
    <property type="protein sequence ID" value="QEC68893.1"/>
    <property type="molecule type" value="Genomic_DNA"/>
</dbReference>